<dbReference type="SUPFAM" id="SSF140356">
    <property type="entry name" value="PPK N-terminal domain-like"/>
    <property type="match status" value="1"/>
</dbReference>
<gene>
    <name evidence="6" type="primary">ppk</name>
    <name evidence="12" type="ORF">HNR50_003857</name>
</gene>
<dbReference type="SUPFAM" id="SSF56024">
    <property type="entry name" value="Phospholipase D/nuclease"/>
    <property type="match status" value="2"/>
</dbReference>
<dbReference type="InterPro" id="IPR036832">
    <property type="entry name" value="PPK_N_dom_sf"/>
</dbReference>
<dbReference type="EC" id="2.7.4.1" evidence="6 7"/>
<dbReference type="Pfam" id="PF02503">
    <property type="entry name" value="PP_kinase"/>
    <property type="match status" value="1"/>
</dbReference>
<evidence type="ECO:0000256" key="6">
    <source>
        <dbReference type="HAMAP-Rule" id="MF_00347"/>
    </source>
</evidence>
<dbReference type="GO" id="GO:0009358">
    <property type="term" value="C:polyphosphate kinase complex"/>
    <property type="evidence" value="ECO:0007669"/>
    <property type="project" value="InterPro"/>
</dbReference>
<feature type="binding site" evidence="6">
    <location>
        <position position="369"/>
    </location>
    <ligand>
        <name>Mg(2+)</name>
        <dbReference type="ChEBI" id="CHEBI:18420"/>
    </ligand>
</feature>
<dbReference type="Gene3D" id="1.20.58.310">
    <property type="entry name" value="Polyphosphate kinase N-terminal domain"/>
    <property type="match status" value="1"/>
</dbReference>
<evidence type="ECO:0000259" key="8">
    <source>
        <dbReference type="Pfam" id="PF02503"/>
    </source>
</evidence>
<evidence type="ECO:0000259" key="9">
    <source>
        <dbReference type="Pfam" id="PF13089"/>
    </source>
</evidence>
<feature type="domain" description="Polyphosphate kinase middle" evidence="8">
    <location>
        <begin position="118"/>
        <end position="300"/>
    </location>
</feature>
<dbReference type="SUPFAM" id="SSF143724">
    <property type="entry name" value="PHP14-like"/>
    <property type="match status" value="1"/>
</dbReference>
<evidence type="ECO:0000313" key="13">
    <source>
        <dbReference type="Proteomes" id="UP000587760"/>
    </source>
</evidence>
<feature type="binding site" evidence="6">
    <location>
        <position position="587"/>
    </location>
    <ligand>
        <name>ATP</name>
        <dbReference type="ChEBI" id="CHEBI:30616"/>
    </ligand>
</feature>
<dbReference type="AlphaFoldDB" id="A0A841RI03"/>
<keyword evidence="6" id="KW-0460">Magnesium</keyword>
<dbReference type="GO" id="GO:0008976">
    <property type="term" value="F:polyphosphate kinase activity"/>
    <property type="evidence" value="ECO:0007669"/>
    <property type="project" value="UniProtKB-UniRule"/>
</dbReference>
<keyword evidence="13" id="KW-1185">Reference proteome</keyword>
<keyword evidence="3 6" id="KW-0547">Nucleotide-binding</keyword>
<evidence type="ECO:0000313" key="12">
    <source>
        <dbReference type="EMBL" id="MBB6482168.1"/>
    </source>
</evidence>
<dbReference type="PANTHER" id="PTHR30218:SF0">
    <property type="entry name" value="POLYPHOSPHATE KINASE"/>
    <property type="match status" value="1"/>
</dbReference>
<dbReference type="NCBIfam" id="NF003917">
    <property type="entry name" value="PRK05443.1-1"/>
    <property type="match status" value="1"/>
</dbReference>
<dbReference type="InterPro" id="IPR003414">
    <property type="entry name" value="PP_kinase"/>
</dbReference>
<proteinExistence type="inferred from homology"/>
<dbReference type="InterPro" id="IPR025198">
    <property type="entry name" value="PPK_N_dom"/>
</dbReference>
<feature type="domain" description="Polyphosphate kinase C-terminal" evidence="11">
    <location>
        <begin position="326"/>
        <end position="488"/>
    </location>
</feature>
<evidence type="ECO:0000259" key="11">
    <source>
        <dbReference type="Pfam" id="PF17941"/>
    </source>
</evidence>
<evidence type="ECO:0000256" key="2">
    <source>
        <dbReference type="ARBA" id="ARBA00022679"/>
    </source>
</evidence>
<evidence type="ECO:0000256" key="3">
    <source>
        <dbReference type="ARBA" id="ARBA00022741"/>
    </source>
</evidence>
<dbReference type="EMBL" id="JACHGJ010000010">
    <property type="protein sequence ID" value="MBB6482168.1"/>
    <property type="molecule type" value="Genomic_DNA"/>
</dbReference>
<protein>
    <recommendedName>
        <fullName evidence="6 7">Polyphosphate kinase</fullName>
        <ecNumber evidence="6 7">2.7.4.1</ecNumber>
    </recommendedName>
    <alternativeName>
        <fullName evidence="6">ATP-polyphosphate phosphotransferase</fullName>
    </alternativeName>
    <alternativeName>
        <fullName evidence="6">Polyphosphoric acid kinase</fullName>
    </alternativeName>
</protein>
<dbReference type="HAMAP" id="MF_00347">
    <property type="entry name" value="Polyphosphate_kinase"/>
    <property type="match status" value="1"/>
</dbReference>
<dbReference type="Pfam" id="PF13089">
    <property type="entry name" value="PP_kinase_N"/>
    <property type="match status" value="1"/>
</dbReference>
<feature type="binding site" evidence="6">
    <location>
        <position position="463"/>
    </location>
    <ligand>
        <name>ATP</name>
        <dbReference type="ChEBI" id="CHEBI:30616"/>
    </ligand>
</feature>
<feature type="binding site" evidence="6">
    <location>
        <position position="559"/>
    </location>
    <ligand>
        <name>ATP</name>
        <dbReference type="ChEBI" id="CHEBI:30616"/>
    </ligand>
</feature>
<dbReference type="Gene3D" id="3.30.870.10">
    <property type="entry name" value="Endonuclease Chain A"/>
    <property type="match status" value="2"/>
</dbReference>
<dbReference type="RefSeq" id="WP_246434122.1">
    <property type="nucleotide sequence ID" value="NZ_JACHGJ010000010.1"/>
</dbReference>
<keyword evidence="1 6" id="KW-0597">Phosphoprotein</keyword>
<comment type="PTM">
    <text evidence="6 7">An intermediate of this reaction is the autophosphorylated ppk in which a phosphate is covalently linked to a histidine residue through a N-P bond.</text>
</comment>
<evidence type="ECO:0000256" key="1">
    <source>
        <dbReference type="ARBA" id="ARBA00022553"/>
    </source>
</evidence>
<comment type="cofactor">
    <cofactor evidence="6">
        <name>Mg(2+)</name>
        <dbReference type="ChEBI" id="CHEBI:18420"/>
    </cofactor>
</comment>
<accession>A0A841RI03</accession>
<organism evidence="12 13">
    <name type="scientific">Spirochaeta isovalerica</name>
    <dbReference type="NCBI Taxonomy" id="150"/>
    <lineage>
        <taxon>Bacteria</taxon>
        <taxon>Pseudomonadati</taxon>
        <taxon>Spirochaetota</taxon>
        <taxon>Spirochaetia</taxon>
        <taxon>Spirochaetales</taxon>
        <taxon>Spirochaetaceae</taxon>
        <taxon>Spirochaeta</taxon>
    </lineage>
</organism>
<dbReference type="InterPro" id="IPR036830">
    <property type="entry name" value="PP_kinase_middle_dom_sf"/>
</dbReference>
<dbReference type="Pfam" id="PF13090">
    <property type="entry name" value="PP_kinase_C"/>
    <property type="match status" value="1"/>
</dbReference>
<keyword evidence="6" id="KW-0479">Metal-binding</keyword>
<keyword evidence="5 6" id="KW-0067">ATP-binding</keyword>
<feature type="domain" description="Polyphosphate kinase N-terminal" evidence="9">
    <location>
        <begin position="4"/>
        <end position="109"/>
    </location>
</feature>
<dbReference type="PANTHER" id="PTHR30218">
    <property type="entry name" value="POLYPHOSPHATE KINASE"/>
    <property type="match status" value="1"/>
</dbReference>
<keyword evidence="4 6" id="KW-0418">Kinase</keyword>
<dbReference type="GO" id="GO:0046872">
    <property type="term" value="F:metal ion binding"/>
    <property type="evidence" value="ECO:0007669"/>
    <property type="project" value="UniProtKB-KW"/>
</dbReference>
<dbReference type="Pfam" id="PF17941">
    <property type="entry name" value="PP_kinase_C_1"/>
    <property type="match status" value="1"/>
</dbReference>
<comment type="function">
    <text evidence="6 7">Catalyzes the reversible transfer of the terminal phosphate of ATP to form a long-chain polyphosphate (polyP).</text>
</comment>
<dbReference type="InterPro" id="IPR041108">
    <property type="entry name" value="PP_kinase_C_1"/>
</dbReference>
<evidence type="ECO:0000256" key="4">
    <source>
        <dbReference type="ARBA" id="ARBA00022777"/>
    </source>
</evidence>
<dbReference type="NCBIfam" id="TIGR03705">
    <property type="entry name" value="poly_P_kin"/>
    <property type="match status" value="1"/>
</dbReference>
<dbReference type="InterPro" id="IPR024953">
    <property type="entry name" value="PP_kinase_middle"/>
</dbReference>
<comment type="similarity">
    <text evidence="6 7">Belongs to the polyphosphate kinase 1 (PPK1) family.</text>
</comment>
<feature type="binding site" evidence="6">
    <location>
        <position position="399"/>
    </location>
    <ligand>
        <name>Mg(2+)</name>
        <dbReference type="ChEBI" id="CHEBI:18420"/>
    </ligand>
</feature>
<evidence type="ECO:0000259" key="10">
    <source>
        <dbReference type="Pfam" id="PF13090"/>
    </source>
</evidence>
<dbReference type="PIRSF" id="PIRSF015589">
    <property type="entry name" value="PP_kinase"/>
    <property type="match status" value="1"/>
</dbReference>
<keyword evidence="2 6" id="KW-0808">Transferase</keyword>
<dbReference type="GO" id="GO:0006799">
    <property type="term" value="P:polyphosphate biosynthetic process"/>
    <property type="evidence" value="ECO:0007669"/>
    <property type="project" value="UniProtKB-UniRule"/>
</dbReference>
<sequence length="682" mass="79279">MEQFRNKEVSWLSFNGRVLQEAADPSVPLADRIKFLGIYSNNLDEFFRVKVAGLIHMVKLERIDPELIGGSDPQSVLDEIAEIVKRQRARFEELINCVVEELKTEKIIIKRYTELSAEQEIFVQEYFNKKVRSHIFPMVLDFRYKFPKLKDQVLYLAVELHLKQRGKKYSIIEIPTKILPRFVKLPTESGEDHIIFIDEIVRFGLPSIFRMLNLKEYHSYNIKVTNDAGLDLEDDLETSYVSKINKSLKKRKQGPLVRFVYDNTIPDEMFRLIHSKMKLGKTQFLTPGGRYHYIKDFTQLPSMTLLKEEKRHNQLRHPALLGKNRILGVLKKQDLLLHFPYHSYETIIDFLREASIDPNVESISITLYRVARYSSIVNALINALRNRKAVTVIVELQARFDEKSNIFWAEKLKEEGANVIFGFSGMKVHSKLCLVTRRNRKRELEYYSTIGTGNFNEDTARLYTDTYLLTGSREIGKEVESVFAFLIRSYYIKAPEYLLLSPVTNRTGITACIEREKQNALEGKQAFIYIKMNNFADVDMGEALLQAAEAGVRVKMLVRGMFTLQLDGKRGGGNIEARSIVDKYLEHSRYLIFCNGGDEKVYITSSDLQPRNLDRRVEVSCPILHKKLRREIIDIFEIYWRDNVKARILDYSLANKYVSEQGDTPFRAQDEIYRFLSGNTES</sequence>
<feature type="binding site" evidence="6">
    <location>
        <position position="42"/>
    </location>
    <ligand>
        <name>ATP</name>
        <dbReference type="ChEBI" id="CHEBI:30616"/>
    </ligand>
</feature>
<dbReference type="Gene3D" id="3.30.1840.10">
    <property type="entry name" value="Polyphosphate kinase middle domain"/>
    <property type="match status" value="1"/>
</dbReference>
<evidence type="ECO:0000256" key="5">
    <source>
        <dbReference type="ARBA" id="ARBA00022840"/>
    </source>
</evidence>
<evidence type="ECO:0000256" key="7">
    <source>
        <dbReference type="RuleBase" id="RU003800"/>
    </source>
</evidence>
<feature type="domain" description="Polyphosphate kinase C-terminal" evidence="10">
    <location>
        <begin position="498"/>
        <end position="669"/>
    </location>
</feature>
<dbReference type="Proteomes" id="UP000587760">
    <property type="component" value="Unassembled WGS sequence"/>
</dbReference>
<name>A0A841RI03_9SPIO</name>
<comment type="caution">
    <text evidence="12">The sequence shown here is derived from an EMBL/GenBank/DDBJ whole genome shotgun (WGS) entry which is preliminary data.</text>
</comment>
<dbReference type="GO" id="GO:0005524">
    <property type="term" value="F:ATP binding"/>
    <property type="evidence" value="ECO:0007669"/>
    <property type="project" value="UniProtKB-KW"/>
</dbReference>
<reference evidence="12 13" key="1">
    <citation type="submission" date="2020-08" db="EMBL/GenBank/DDBJ databases">
        <title>Genomic Encyclopedia of Type Strains, Phase IV (KMG-IV): sequencing the most valuable type-strain genomes for metagenomic binning, comparative biology and taxonomic classification.</title>
        <authorList>
            <person name="Goeker M."/>
        </authorList>
    </citation>
    <scope>NUCLEOTIDE SEQUENCE [LARGE SCALE GENOMIC DNA]</scope>
    <source>
        <strain evidence="12 13">DSM 2461</strain>
    </source>
</reference>
<comment type="catalytic activity">
    <reaction evidence="6 7">
        <text>[phosphate](n) + ATP = [phosphate](n+1) + ADP</text>
        <dbReference type="Rhea" id="RHEA:19573"/>
        <dbReference type="Rhea" id="RHEA-COMP:9859"/>
        <dbReference type="Rhea" id="RHEA-COMP:14280"/>
        <dbReference type="ChEBI" id="CHEBI:16838"/>
        <dbReference type="ChEBI" id="CHEBI:30616"/>
        <dbReference type="ChEBI" id="CHEBI:456216"/>
        <dbReference type="EC" id="2.7.4.1"/>
    </reaction>
</comment>
<feature type="active site" description="Phosphohistidine intermediate" evidence="6">
    <location>
        <position position="429"/>
    </location>
</feature>
<dbReference type="InterPro" id="IPR025200">
    <property type="entry name" value="PPK_C_dom2"/>
</dbReference>